<dbReference type="Pfam" id="PF02687">
    <property type="entry name" value="FtsX"/>
    <property type="match status" value="1"/>
</dbReference>
<comment type="subcellular location">
    <subcellularLocation>
        <location evidence="1">Cell membrane</location>
        <topology evidence="1">Multi-pass membrane protein</topology>
    </subcellularLocation>
</comment>
<accession>A0A4R1K9A9</accession>
<keyword evidence="3" id="KW-1003">Cell membrane</keyword>
<feature type="transmembrane region" description="Helical" evidence="7">
    <location>
        <begin position="251"/>
        <end position="271"/>
    </location>
</feature>
<dbReference type="PANTHER" id="PTHR30489:SF0">
    <property type="entry name" value="LIPOPROTEIN-RELEASING SYSTEM TRANSMEMBRANE PROTEIN LOLE"/>
    <property type="match status" value="1"/>
</dbReference>
<evidence type="ECO:0000256" key="7">
    <source>
        <dbReference type="SAM" id="Phobius"/>
    </source>
</evidence>
<evidence type="ECO:0000256" key="6">
    <source>
        <dbReference type="ARBA" id="ARBA00023136"/>
    </source>
</evidence>
<protein>
    <submittedName>
        <fullName evidence="9">ABC-type lipoprotein release transport system permease subunit</fullName>
    </submittedName>
</protein>
<keyword evidence="4 7" id="KW-0812">Transmembrane</keyword>
<dbReference type="GO" id="GO:0098797">
    <property type="term" value="C:plasma membrane protein complex"/>
    <property type="evidence" value="ECO:0007669"/>
    <property type="project" value="TreeGrafter"/>
</dbReference>
<dbReference type="RefSeq" id="WP_132873818.1">
    <property type="nucleotide sequence ID" value="NZ_SMGG01000004.1"/>
</dbReference>
<keyword evidence="10" id="KW-1185">Reference proteome</keyword>
<feature type="domain" description="ABC3 transporter permease C-terminal" evidence="8">
    <location>
        <begin position="254"/>
        <end position="378"/>
    </location>
</feature>
<sequence>MKAGLFELALSSLSGRRSKSIFVFLILTLLIFICSSVFFITASLRAESVYSADAAADITVRTDRGGRTELIKESYAEEILLIPGVEYAAPMYTGLYHFEYLKSNLIIVGIDPFAEQYSEDFSKAVTKLPSTTNWMVTGEKLSETLKAMYNKQSFSFALPNGEYLELPVAGTFKPASQMMSSSAILTDIDSARQILGIPEGRASYIAVYTGNPDETDNIAQKIAGMYPDTRVTTKKQRLAAEGNLFDFRSGVFMLIFSVSLFTFFIIVFDRASGLTAEERRETAILKAVGYAPSDIITVRLYEALIISVLAILTAVSLAMLYVYGMQAPLLKSVFTGYSYLRPEFALPFVFPAREMALTCLTVIPVYAAAVIIPAWRASVTDAHESLR</sequence>
<gene>
    <name evidence="9" type="ORF">C8D98_1843</name>
</gene>
<evidence type="ECO:0000313" key="10">
    <source>
        <dbReference type="Proteomes" id="UP000294614"/>
    </source>
</evidence>
<keyword evidence="6 7" id="KW-0472">Membrane</keyword>
<name>A0A4R1K9A9_9BACT</name>
<evidence type="ECO:0000256" key="5">
    <source>
        <dbReference type="ARBA" id="ARBA00022989"/>
    </source>
</evidence>
<evidence type="ECO:0000313" key="9">
    <source>
        <dbReference type="EMBL" id="TCK60962.1"/>
    </source>
</evidence>
<proteinExistence type="inferred from homology"/>
<dbReference type="EMBL" id="SMGG01000004">
    <property type="protein sequence ID" value="TCK60962.1"/>
    <property type="molecule type" value="Genomic_DNA"/>
</dbReference>
<keyword evidence="5 7" id="KW-1133">Transmembrane helix</keyword>
<dbReference type="InterPro" id="IPR003838">
    <property type="entry name" value="ABC3_permease_C"/>
</dbReference>
<dbReference type="PANTHER" id="PTHR30489">
    <property type="entry name" value="LIPOPROTEIN-RELEASING SYSTEM TRANSMEMBRANE PROTEIN LOLE"/>
    <property type="match status" value="1"/>
</dbReference>
<dbReference type="GO" id="GO:0044874">
    <property type="term" value="P:lipoprotein localization to outer membrane"/>
    <property type="evidence" value="ECO:0007669"/>
    <property type="project" value="TreeGrafter"/>
</dbReference>
<feature type="transmembrane region" description="Helical" evidence="7">
    <location>
        <begin position="355"/>
        <end position="375"/>
    </location>
</feature>
<keyword evidence="9" id="KW-0449">Lipoprotein</keyword>
<feature type="transmembrane region" description="Helical" evidence="7">
    <location>
        <begin position="303"/>
        <end position="323"/>
    </location>
</feature>
<organism evidence="9 10">
    <name type="scientific">Seleniivibrio woodruffii</name>
    <dbReference type="NCBI Taxonomy" id="1078050"/>
    <lineage>
        <taxon>Bacteria</taxon>
        <taxon>Pseudomonadati</taxon>
        <taxon>Deferribacterota</taxon>
        <taxon>Deferribacteres</taxon>
        <taxon>Deferribacterales</taxon>
        <taxon>Geovibrionaceae</taxon>
        <taxon>Seleniivibrio</taxon>
    </lineage>
</organism>
<dbReference type="Proteomes" id="UP000294614">
    <property type="component" value="Unassembled WGS sequence"/>
</dbReference>
<evidence type="ECO:0000256" key="3">
    <source>
        <dbReference type="ARBA" id="ARBA00022475"/>
    </source>
</evidence>
<dbReference type="OrthoDB" id="8522929at2"/>
<comment type="similarity">
    <text evidence="2">Belongs to the ABC-4 integral membrane protein family. LolC/E subfamily.</text>
</comment>
<dbReference type="AlphaFoldDB" id="A0A4R1K9A9"/>
<feature type="transmembrane region" description="Helical" evidence="7">
    <location>
        <begin position="21"/>
        <end position="42"/>
    </location>
</feature>
<evidence type="ECO:0000256" key="4">
    <source>
        <dbReference type="ARBA" id="ARBA00022692"/>
    </source>
</evidence>
<evidence type="ECO:0000256" key="2">
    <source>
        <dbReference type="ARBA" id="ARBA00005236"/>
    </source>
</evidence>
<evidence type="ECO:0000259" key="8">
    <source>
        <dbReference type="Pfam" id="PF02687"/>
    </source>
</evidence>
<evidence type="ECO:0000256" key="1">
    <source>
        <dbReference type="ARBA" id="ARBA00004651"/>
    </source>
</evidence>
<comment type="caution">
    <text evidence="9">The sequence shown here is derived from an EMBL/GenBank/DDBJ whole genome shotgun (WGS) entry which is preliminary data.</text>
</comment>
<dbReference type="InterPro" id="IPR051447">
    <property type="entry name" value="Lipoprotein-release_system"/>
</dbReference>
<reference evidence="9 10" key="1">
    <citation type="submission" date="2019-03" db="EMBL/GenBank/DDBJ databases">
        <title>Genomic Encyclopedia of Type Strains, Phase IV (KMG-IV): sequencing the most valuable type-strain genomes for metagenomic binning, comparative biology and taxonomic classification.</title>
        <authorList>
            <person name="Goeker M."/>
        </authorList>
    </citation>
    <scope>NUCLEOTIDE SEQUENCE [LARGE SCALE GENOMIC DNA]</scope>
    <source>
        <strain evidence="9 10">DSM 24984</strain>
    </source>
</reference>